<sequence length="380" mass="41548">MISFELTDEQKEMQALARKFTRNEIIPVAAELDRKSEMPWDIIKKAFEIGLWNFNLPAKYGGLELDHVTEAILVEEIAYGCLGVSGAWDGNTLALTPILIAGTEEQQDRWLPQFGEAPVLAAFCLTEPNAGSDASSMNTFARKVGDEYILTGTKCFITHGGIANMYTVFAKTDRSVKGTKGISAFLVPGDAPGLSMGKVEDKMGDRASHIAEVIFDEVRVPARDLLGKEGEGFKIAMQTLDRTRMSIGAAAVGVARRAYEEALNYAKQRVQFGKPIASQQAIAFMLADMATEIEAARALVWKAAWEIDHGNPDPKLGAMAKLYAGDVAMKVAVDAVQVLGGYGYMKEYPVEKLMRDAKILQIYEGTQQIQRVVISGRILA</sequence>
<dbReference type="EMBL" id="CP002048">
    <property type="protein sequence ID" value="ADI02830.1"/>
    <property type="molecule type" value="Genomic_DNA"/>
</dbReference>
<dbReference type="SUPFAM" id="SSF56645">
    <property type="entry name" value="Acyl-CoA dehydrogenase NM domain-like"/>
    <property type="match status" value="1"/>
</dbReference>
<evidence type="ECO:0000256" key="2">
    <source>
        <dbReference type="ARBA" id="ARBA00009347"/>
    </source>
</evidence>
<dbReference type="EC" id="1.3.8.-" evidence="10"/>
<organism evidence="10 11">
    <name type="scientific">Syntrophothermus lipocalidus (strain DSM 12680 / TGB-C1)</name>
    <dbReference type="NCBI Taxonomy" id="643648"/>
    <lineage>
        <taxon>Bacteria</taxon>
        <taxon>Bacillati</taxon>
        <taxon>Bacillota</taxon>
        <taxon>Clostridia</taxon>
        <taxon>Eubacteriales</taxon>
        <taxon>Syntrophomonadaceae</taxon>
        <taxon>Syntrophothermus</taxon>
    </lineage>
</organism>
<dbReference type="PANTHER" id="PTHR43884">
    <property type="entry name" value="ACYL-COA DEHYDROGENASE"/>
    <property type="match status" value="1"/>
</dbReference>
<dbReference type="SUPFAM" id="SSF47203">
    <property type="entry name" value="Acyl-CoA dehydrogenase C-terminal domain-like"/>
    <property type="match status" value="1"/>
</dbReference>
<evidence type="ECO:0000256" key="3">
    <source>
        <dbReference type="ARBA" id="ARBA00022630"/>
    </source>
</evidence>
<evidence type="ECO:0000256" key="4">
    <source>
        <dbReference type="ARBA" id="ARBA00022827"/>
    </source>
</evidence>
<dbReference type="Proteomes" id="UP000000378">
    <property type="component" value="Chromosome"/>
</dbReference>
<name>D7CIV2_SYNLT</name>
<dbReference type="Pfam" id="PF02770">
    <property type="entry name" value="Acyl-CoA_dh_M"/>
    <property type="match status" value="1"/>
</dbReference>
<dbReference type="GO" id="GO:0050660">
    <property type="term" value="F:flavin adenine dinucleotide binding"/>
    <property type="evidence" value="ECO:0007669"/>
    <property type="project" value="InterPro"/>
</dbReference>
<evidence type="ECO:0000256" key="5">
    <source>
        <dbReference type="ARBA" id="ARBA00023002"/>
    </source>
</evidence>
<feature type="domain" description="Acyl-CoA dehydrogenase/oxidase N-terminal" evidence="9">
    <location>
        <begin position="7"/>
        <end position="114"/>
    </location>
</feature>
<reference evidence="11" key="1">
    <citation type="journal article" date="2010" name="Stand. Genomic Sci.">
        <title>Complete genome sequence of Syntrophothermus lipocalidus type strain (TGB-C1T).</title>
        <authorList>
            <consortium name="US DOE Joint Genome Institute (JGI-PGF)"/>
            <person name="Djao O."/>
            <person name="Zhang X."/>
            <person name="Lucas S."/>
            <person name="Lapidus A."/>
            <person name="Glavina Del Rio T."/>
            <person name="Nolan M."/>
            <person name="Tice H."/>
            <person name="Cheng J."/>
            <person name="Han C."/>
            <person name="Tapia R."/>
            <person name="Goodwin L."/>
            <person name="Pitluck S."/>
            <person name="Liolios K."/>
            <person name="Ivanova N."/>
            <person name="Mavromatis K."/>
            <person name="Mikhailova N."/>
            <person name="Ovchinnikova G."/>
            <person name="Pati A."/>
            <person name="Brambilla E."/>
            <person name="Chen A."/>
            <person name="Palaniappan K."/>
            <person name="Land M."/>
            <person name="Hauser L."/>
            <person name="Chang Y."/>
            <person name="Jeffries C."/>
            <person name="Rohde M."/>
            <person name="Sikorski J."/>
            <person name="Spring S."/>
            <person name="Goker M."/>
            <person name="Detter J."/>
            <person name="Woyke T."/>
            <person name="Bristow J."/>
            <person name="Eisen J."/>
            <person name="Markowitz V."/>
            <person name="Hugenholtz P."/>
            <person name="Kyrpides N."/>
            <person name="Klenk H."/>
        </authorList>
    </citation>
    <scope>NUCLEOTIDE SEQUENCE [LARGE SCALE GENOMIC DNA]</scope>
    <source>
        <strain evidence="11">DSM 12680 / TGB-C1</strain>
    </source>
</reference>
<reference evidence="10 11" key="2">
    <citation type="journal article" date="2010" name="Stand. Genomic Sci.">
        <title>Complete genome sequence of Syntrophothermus lipocalidus type strain (TGB-C1).</title>
        <authorList>
            <person name="Djao O.D."/>
            <person name="Zhang X."/>
            <person name="Lucas S."/>
            <person name="Lapidus A."/>
            <person name="Del Rio T.G."/>
            <person name="Nolan M."/>
            <person name="Tice H."/>
            <person name="Cheng J.F."/>
            <person name="Han C."/>
            <person name="Tapia R."/>
            <person name="Goodwin L."/>
            <person name="Pitluck S."/>
            <person name="Liolios K."/>
            <person name="Ivanova N."/>
            <person name="Mavromatis K."/>
            <person name="Mikhailova N."/>
            <person name="Ovchinnikova G."/>
            <person name="Pati A."/>
            <person name="Brambilla E."/>
            <person name="Chen A."/>
            <person name="Palaniappan K."/>
            <person name="Land M."/>
            <person name="Hauser L."/>
            <person name="Chang Y.J."/>
            <person name="Jeffries C.D."/>
            <person name="Rohde M."/>
            <person name="Sikorski J."/>
            <person name="Spring S."/>
            <person name="Goker M."/>
            <person name="Detter J.C."/>
            <person name="Woyke T."/>
            <person name="Bristow J."/>
            <person name="Eisen J.A."/>
            <person name="Markowitz V."/>
            <person name="Hugenholtz P."/>
            <person name="Kyrpides N.C."/>
            <person name="Klenk H.P."/>
        </authorList>
    </citation>
    <scope>NUCLEOTIDE SEQUENCE [LARGE SCALE GENOMIC DNA]</scope>
    <source>
        <strain evidence="11">DSM 12680 / TGB-C1</strain>
    </source>
</reference>
<dbReference type="InterPro" id="IPR046373">
    <property type="entry name" value="Acyl-CoA_Oxase/DH_mid-dom_sf"/>
</dbReference>
<evidence type="ECO:0000259" key="7">
    <source>
        <dbReference type="Pfam" id="PF00441"/>
    </source>
</evidence>
<dbReference type="AlphaFoldDB" id="D7CIV2"/>
<dbReference type="InterPro" id="IPR006091">
    <property type="entry name" value="Acyl-CoA_Oxase/DH_mid-dom"/>
</dbReference>
<keyword evidence="5 6" id="KW-0560">Oxidoreductase</keyword>
<dbReference type="InterPro" id="IPR009100">
    <property type="entry name" value="AcylCoA_DH/oxidase_NM_dom_sf"/>
</dbReference>
<evidence type="ECO:0000313" key="10">
    <source>
        <dbReference type="EMBL" id="ADI02830.1"/>
    </source>
</evidence>
<dbReference type="InterPro" id="IPR013786">
    <property type="entry name" value="AcylCoA_DH/ox_N"/>
</dbReference>
<dbReference type="InterPro" id="IPR009075">
    <property type="entry name" value="AcylCo_DH/oxidase_C"/>
</dbReference>
<dbReference type="Pfam" id="PF02771">
    <property type="entry name" value="Acyl-CoA_dh_N"/>
    <property type="match status" value="1"/>
</dbReference>
<dbReference type="OrthoDB" id="9802447at2"/>
<protein>
    <submittedName>
        <fullName evidence="10">Acyl-CoA dehydrogenase domain protein</fullName>
        <ecNumber evidence="10">1.3.8.-</ecNumber>
    </submittedName>
</protein>
<dbReference type="GO" id="GO:0003995">
    <property type="term" value="F:acyl-CoA dehydrogenase activity"/>
    <property type="evidence" value="ECO:0007669"/>
    <property type="project" value="InterPro"/>
</dbReference>
<feature type="domain" description="Acyl-CoA dehydrogenase/oxidase C-terminal" evidence="7">
    <location>
        <begin position="230"/>
        <end position="378"/>
    </location>
</feature>
<dbReference type="KEGG" id="slp:Slip_2083"/>
<dbReference type="Gene3D" id="1.10.540.10">
    <property type="entry name" value="Acyl-CoA dehydrogenase/oxidase, N-terminal domain"/>
    <property type="match status" value="1"/>
</dbReference>
<dbReference type="Pfam" id="PF00441">
    <property type="entry name" value="Acyl-CoA_dh_1"/>
    <property type="match status" value="1"/>
</dbReference>
<dbReference type="FunFam" id="1.20.140.10:FF:000011">
    <property type="entry name" value="Medium-chain specific acyl-CoA dehydrogenase, mitochondrial"/>
    <property type="match status" value="1"/>
</dbReference>
<keyword evidence="3 6" id="KW-0285">Flavoprotein</keyword>
<comment type="similarity">
    <text evidence="2 6">Belongs to the acyl-CoA dehydrogenase family.</text>
</comment>
<dbReference type="RefSeq" id="WP_013176232.1">
    <property type="nucleotide sequence ID" value="NC_014220.1"/>
</dbReference>
<dbReference type="Gene3D" id="1.20.140.10">
    <property type="entry name" value="Butyryl-CoA Dehydrogenase, subunit A, domain 3"/>
    <property type="match status" value="1"/>
</dbReference>
<dbReference type="HOGENOM" id="CLU_018204_0_2_9"/>
<dbReference type="eggNOG" id="COG1960">
    <property type="taxonomic scope" value="Bacteria"/>
</dbReference>
<dbReference type="PROSITE" id="PS00072">
    <property type="entry name" value="ACYL_COA_DH_1"/>
    <property type="match status" value="1"/>
</dbReference>
<keyword evidence="11" id="KW-1185">Reference proteome</keyword>
<evidence type="ECO:0000256" key="1">
    <source>
        <dbReference type="ARBA" id="ARBA00001974"/>
    </source>
</evidence>
<dbReference type="InterPro" id="IPR006089">
    <property type="entry name" value="Acyl-CoA_DH_CS"/>
</dbReference>
<dbReference type="Gene3D" id="2.40.110.10">
    <property type="entry name" value="Butyryl-CoA Dehydrogenase, subunit A, domain 2"/>
    <property type="match status" value="1"/>
</dbReference>
<feature type="domain" description="Acyl-CoA oxidase/dehydrogenase middle" evidence="8">
    <location>
        <begin position="122"/>
        <end position="218"/>
    </location>
</feature>
<dbReference type="STRING" id="643648.Slip_2083"/>
<keyword evidence="4 6" id="KW-0274">FAD</keyword>
<dbReference type="PROSITE" id="PS00073">
    <property type="entry name" value="ACYL_COA_DH_2"/>
    <property type="match status" value="1"/>
</dbReference>
<evidence type="ECO:0000259" key="8">
    <source>
        <dbReference type="Pfam" id="PF02770"/>
    </source>
</evidence>
<gene>
    <name evidence="10" type="ordered locus">Slip_2083</name>
</gene>
<evidence type="ECO:0000256" key="6">
    <source>
        <dbReference type="RuleBase" id="RU362125"/>
    </source>
</evidence>
<accession>D7CIV2</accession>
<dbReference type="InterPro" id="IPR036250">
    <property type="entry name" value="AcylCo_DH-like_C"/>
</dbReference>
<dbReference type="InterPro" id="IPR037069">
    <property type="entry name" value="AcylCoA_DH/ox_N_sf"/>
</dbReference>
<evidence type="ECO:0000259" key="9">
    <source>
        <dbReference type="Pfam" id="PF02771"/>
    </source>
</evidence>
<proteinExistence type="inferred from homology"/>
<dbReference type="FunFam" id="2.40.110.10:FF:000009">
    <property type="entry name" value="Acyl-CoA dehydrogenase"/>
    <property type="match status" value="1"/>
</dbReference>
<comment type="cofactor">
    <cofactor evidence="1 6">
        <name>FAD</name>
        <dbReference type="ChEBI" id="CHEBI:57692"/>
    </cofactor>
</comment>
<evidence type="ECO:0000313" key="11">
    <source>
        <dbReference type="Proteomes" id="UP000000378"/>
    </source>
</evidence>
<dbReference type="FunFam" id="1.10.540.10:FF:000026">
    <property type="entry name" value="Acyl-CoA dehydrogenase medium chain"/>
    <property type="match status" value="1"/>
</dbReference>
<dbReference type="PANTHER" id="PTHR43884:SF12">
    <property type="entry name" value="ISOVALERYL-COA DEHYDROGENASE, MITOCHONDRIAL-RELATED"/>
    <property type="match status" value="1"/>
</dbReference>
<dbReference type="PIRSF" id="PIRSF016578">
    <property type="entry name" value="HsaA"/>
    <property type="match status" value="1"/>
</dbReference>